<accession>A0A5C6BR41</accession>
<evidence type="ECO:0000313" key="6">
    <source>
        <dbReference type="Proteomes" id="UP000320735"/>
    </source>
</evidence>
<dbReference type="InterPro" id="IPR018060">
    <property type="entry name" value="HTH_AraC"/>
</dbReference>
<dbReference type="PROSITE" id="PS01124">
    <property type="entry name" value="HTH_ARAC_FAMILY_2"/>
    <property type="match status" value="1"/>
</dbReference>
<dbReference type="GO" id="GO:0003700">
    <property type="term" value="F:DNA-binding transcription factor activity"/>
    <property type="evidence" value="ECO:0007669"/>
    <property type="project" value="InterPro"/>
</dbReference>
<dbReference type="InterPro" id="IPR050204">
    <property type="entry name" value="AraC_XylS_family_regulators"/>
</dbReference>
<dbReference type="PANTHER" id="PTHR46796:SF12">
    <property type="entry name" value="HTH-TYPE DNA-BINDING TRANSCRIPTIONAL ACTIVATOR EUTR"/>
    <property type="match status" value="1"/>
</dbReference>
<organism evidence="5 6">
    <name type="scientific">Symmachiella macrocystis</name>
    <dbReference type="NCBI Taxonomy" id="2527985"/>
    <lineage>
        <taxon>Bacteria</taxon>
        <taxon>Pseudomonadati</taxon>
        <taxon>Planctomycetota</taxon>
        <taxon>Planctomycetia</taxon>
        <taxon>Planctomycetales</taxon>
        <taxon>Planctomycetaceae</taxon>
        <taxon>Symmachiella</taxon>
    </lineage>
</organism>
<dbReference type="GO" id="GO:0043565">
    <property type="term" value="F:sequence-specific DNA binding"/>
    <property type="evidence" value="ECO:0007669"/>
    <property type="project" value="InterPro"/>
</dbReference>
<protein>
    <submittedName>
        <fullName evidence="5">Transcriptional regulator EutR</fullName>
    </submittedName>
</protein>
<evidence type="ECO:0000259" key="4">
    <source>
        <dbReference type="PROSITE" id="PS01124"/>
    </source>
</evidence>
<keyword evidence="6" id="KW-1185">Reference proteome</keyword>
<gene>
    <name evidence="5" type="ORF">CA54_22240</name>
</gene>
<keyword evidence="2" id="KW-0238">DNA-binding</keyword>
<dbReference type="EMBL" id="SJPP01000001">
    <property type="protein sequence ID" value="TWU13389.1"/>
    <property type="molecule type" value="Genomic_DNA"/>
</dbReference>
<proteinExistence type="predicted"/>
<dbReference type="Gene3D" id="1.10.10.60">
    <property type="entry name" value="Homeodomain-like"/>
    <property type="match status" value="1"/>
</dbReference>
<dbReference type="Proteomes" id="UP000320735">
    <property type="component" value="Unassembled WGS sequence"/>
</dbReference>
<dbReference type="SUPFAM" id="SSF46689">
    <property type="entry name" value="Homeodomain-like"/>
    <property type="match status" value="1"/>
</dbReference>
<dbReference type="PROSITE" id="PS00041">
    <property type="entry name" value="HTH_ARAC_FAMILY_1"/>
    <property type="match status" value="1"/>
</dbReference>
<feature type="domain" description="HTH araC/xylS-type" evidence="4">
    <location>
        <begin position="218"/>
        <end position="319"/>
    </location>
</feature>
<sequence>MSGDSPSTYVLQRTFADVDDLTAEARQWDVDFRQIERGKFDGELLQFATGGVHISEARFCRSLNQKGSPPKGMRTVAVPACPEMRLEWRGKEVDSESLMLFPIGAELSSVSGPDFHVYTCSFPDQLLSVVGEALEVGSFDELSAGVDAIRVGAAAIDNLRRCLSKASDFVRDNPGSISESDMGRLLTQELPRRLVAAIAAGREVCPPAFCQTRQTALTRAEDYIELHVSCDIKVRDICQAAGVSERTLQYLFLERFGIGPKEFLKALRLNKVRRQLRSAESKITKVADVANAWGFWHMGQFAADYRERFEELPSETLLHP</sequence>
<name>A0A5C6BR41_9PLAN</name>
<reference evidence="5 6" key="1">
    <citation type="submission" date="2019-02" db="EMBL/GenBank/DDBJ databases">
        <title>Deep-cultivation of Planctomycetes and their phenomic and genomic characterization uncovers novel biology.</title>
        <authorList>
            <person name="Wiegand S."/>
            <person name="Jogler M."/>
            <person name="Boedeker C."/>
            <person name="Pinto D."/>
            <person name="Vollmers J."/>
            <person name="Rivas-Marin E."/>
            <person name="Kohn T."/>
            <person name="Peeters S.H."/>
            <person name="Heuer A."/>
            <person name="Rast P."/>
            <person name="Oberbeckmann S."/>
            <person name="Bunk B."/>
            <person name="Jeske O."/>
            <person name="Meyerdierks A."/>
            <person name="Storesund J.E."/>
            <person name="Kallscheuer N."/>
            <person name="Luecker S."/>
            <person name="Lage O.M."/>
            <person name="Pohl T."/>
            <person name="Merkel B.J."/>
            <person name="Hornburger P."/>
            <person name="Mueller R.-W."/>
            <person name="Bruemmer F."/>
            <person name="Labrenz M."/>
            <person name="Spormann A.M."/>
            <person name="Op Den Camp H."/>
            <person name="Overmann J."/>
            <person name="Amann R."/>
            <person name="Jetten M.S.M."/>
            <person name="Mascher T."/>
            <person name="Medema M.H."/>
            <person name="Devos D.P."/>
            <person name="Kaster A.-K."/>
            <person name="Ovreas L."/>
            <person name="Rohde M."/>
            <person name="Galperin M.Y."/>
            <person name="Jogler C."/>
        </authorList>
    </citation>
    <scope>NUCLEOTIDE SEQUENCE [LARGE SCALE GENOMIC DNA]</scope>
    <source>
        <strain evidence="5 6">CA54</strain>
    </source>
</reference>
<dbReference type="InterPro" id="IPR018062">
    <property type="entry name" value="HTH_AraC-typ_CS"/>
</dbReference>
<evidence type="ECO:0000256" key="3">
    <source>
        <dbReference type="ARBA" id="ARBA00023163"/>
    </source>
</evidence>
<keyword evidence="3" id="KW-0804">Transcription</keyword>
<dbReference type="InterPro" id="IPR009057">
    <property type="entry name" value="Homeodomain-like_sf"/>
</dbReference>
<evidence type="ECO:0000256" key="1">
    <source>
        <dbReference type="ARBA" id="ARBA00023015"/>
    </source>
</evidence>
<comment type="caution">
    <text evidence="5">The sequence shown here is derived from an EMBL/GenBank/DDBJ whole genome shotgun (WGS) entry which is preliminary data.</text>
</comment>
<dbReference type="Pfam" id="PF12833">
    <property type="entry name" value="HTH_18"/>
    <property type="match status" value="1"/>
</dbReference>
<dbReference type="AlphaFoldDB" id="A0A5C6BR41"/>
<dbReference type="PANTHER" id="PTHR46796">
    <property type="entry name" value="HTH-TYPE TRANSCRIPTIONAL ACTIVATOR RHAS-RELATED"/>
    <property type="match status" value="1"/>
</dbReference>
<evidence type="ECO:0000256" key="2">
    <source>
        <dbReference type="ARBA" id="ARBA00023125"/>
    </source>
</evidence>
<evidence type="ECO:0000313" key="5">
    <source>
        <dbReference type="EMBL" id="TWU13389.1"/>
    </source>
</evidence>
<keyword evidence="1" id="KW-0805">Transcription regulation</keyword>
<dbReference type="SMART" id="SM00342">
    <property type="entry name" value="HTH_ARAC"/>
    <property type="match status" value="1"/>
</dbReference>